<dbReference type="EC" id="3.4.15.6" evidence="4"/>
<sequence>MIPKGTILIIGGAEDRGDGEKDIQRQNKNFEHFEILKELLPSKHTKGRIELITTASSVPEEMKKMYMEAYKKIGFSDIGFIDIKDKKEARSPEYRERIHNAHAVFFSGGDQFALTGILGGTEVVDAIRDKYMHDREFVVAGTSAGAMALPKMMILEGGVNEAIIKGDLRVTSGLGVFDTCIIDTHFIKRGRFGRLANAIVMNPESLGIGLGEDTVFIIKKGCEAECRGSGMIVIIDGNAIEQTNITEIEEGMPIFVENLKVHLLAKGSRFSIKERKMVYQTKKEKEQQT</sequence>
<dbReference type="Gene3D" id="3.40.50.880">
    <property type="match status" value="1"/>
</dbReference>
<accession>A0A7U3ZNY0</accession>
<organism evidence="9 10">
    <name type="scientific">Runella slithyformis (strain ATCC 29530 / DSM 19594 / LMG 11500 / NCIMB 11436 / LSU 4)</name>
    <dbReference type="NCBI Taxonomy" id="761193"/>
    <lineage>
        <taxon>Bacteria</taxon>
        <taxon>Pseudomonadati</taxon>
        <taxon>Bacteroidota</taxon>
        <taxon>Cytophagia</taxon>
        <taxon>Cytophagales</taxon>
        <taxon>Spirosomataceae</taxon>
        <taxon>Runella</taxon>
    </lineage>
</organism>
<dbReference type="KEGG" id="rsi:Runsl_4260"/>
<evidence type="ECO:0000256" key="3">
    <source>
        <dbReference type="ARBA" id="ARBA00006534"/>
    </source>
</evidence>
<keyword evidence="10" id="KW-1185">Reference proteome</keyword>
<evidence type="ECO:0000256" key="2">
    <source>
        <dbReference type="ARBA" id="ARBA00002039"/>
    </source>
</evidence>
<comment type="catalytic activity">
    <reaction evidence="1">
        <text>[L-4-(L-arginin-2-N-yl)aspartate](n) + H2O = [L-4-(L-arginin-2-N-yl)aspartate](n-1) + L-4-(L-arginin-2-N-yl)aspartate</text>
        <dbReference type="Rhea" id="RHEA:12845"/>
        <dbReference type="Rhea" id="RHEA-COMP:13728"/>
        <dbReference type="Rhea" id="RHEA-COMP:13734"/>
        <dbReference type="ChEBI" id="CHEBI:15377"/>
        <dbReference type="ChEBI" id="CHEBI:137986"/>
        <dbReference type="ChEBI" id="CHEBI:137991"/>
        <dbReference type="EC" id="3.4.15.6"/>
    </reaction>
</comment>
<keyword evidence="9" id="KW-0121">Carboxypeptidase</keyword>
<dbReference type="PANTHER" id="PTHR36175:SF1">
    <property type="entry name" value="CYANOPHYCINASE"/>
    <property type="match status" value="1"/>
</dbReference>
<dbReference type="InterPro" id="IPR011811">
    <property type="entry name" value="Peptidase_S51_cyanophycinase"/>
</dbReference>
<evidence type="ECO:0000313" key="10">
    <source>
        <dbReference type="Proteomes" id="UP000000493"/>
    </source>
</evidence>
<dbReference type="NCBIfam" id="TIGR02069">
    <property type="entry name" value="cyanophycinase"/>
    <property type="match status" value="1"/>
</dbReference>
<dbReference type="CDD" id="cd03145">
    <property type="entry name" value="GAT1_cyanophycinase"/>
    <property type="match status" value="1"/>
</dbReference>
<dbReference type="Pfam" id="PF03575">
    <property type="entry name" value="Peptidase_S51"/>
    <property type="match status" value="1"/>
</dbReference>
<dbReference type="GO" id="GO:0006508">
    <property type="term" value="P:proteolysis"/>
    <property type="evidence" value="ECO:0007669"/>
    <property type="project" value="UniProtKB-KW"/>
</dbReference>
<reference evidence="10" key="1">
    <citation type="submission" date="2011-06" db="EMBL/GenBank/DDBJ databases">
        <title>The complete genome of chromosome of Runella slithyformis DSM 19594.</title>
        <authorList>
            <consortium name="US DOE Joint Genome Institute (JGI-PGF)"/>
            <person name="Lucas S."/>
            <person name="Han J."/>
            <person name="Lapidus A."/>
            <person name="Bruce D."/>
            <person name="Goodwin L."/>
            <person name="Pitluck S."/>
            <person name="Peters L."/>
            <person name="Kyrpides N."/>
            <person name="Mavromatis K."/>
            <person name="Ivanova N."/>
            <person name="Ovchinnikova G."/>
            <person name="Zhang X."/>
            <person name="Misra M."/>
            <person name="Detter J.C."/>
            <person name="Tapia R."/>
            <person name="Han C."/>
            <person name="Land M."/>
            <person name="Hauser L."/>
            <person name="Markowitz V."/>
            <person name="Cheng J.-F."/>
            <person name="Hugenholtz P."/>
            <person name="Woyke T."/>
            <person name="Wu D."/>
            <person name="Tindall B."/>
            <person name="Faehrich R."/>
            <person name="Brambilla E."/>
            <person name="Klenk H.-P."/>
            <person name="Eisen J.A."/>
        </authorList>
    </citation>
    <scope>NUCLEOTIDE SEQUENCE [LARGE SCALE GENOMIC DNA]</scope>
    <source>
        <strain evidence="10">ATCC 29530 / DSM 19594 / LMG 11500 / NCIMB 11436 / LSU 4</strain>
    </source>
</reference>
<dbReference type="RefSeq" id="WP_013929900.1">
    <property type="nucleotide sequence ID" value="NC_015703.1"/>
</dbReference>
<name>A0A7U3ZNY0_RUNSL</name>
<comment type="similarity">
    <text evidence="3">Belongs to the peptidase S51 family.</text>
</comment>
<keyword evidence="6" id="KW-0645">Protease</keyword>
<gene>
    <name evidence="9" type="ordered locus">Runsl_4260</name>
</gene>
<keyword evidence="7 9" id="KW-0378">Hydrolase</keyword>
<evidence type="ECO:0000256" key="8">
    <source>
        <dbReference type="ARBA" id="ARBA00022825"/>
    </source>
</evidence>
<comment type="function">
    <text evidence="2">Exopeptidase that catalyzes the hydrolytic cleavage of multi-L-arginyl-poly-L-aspartic acid (cyanophycin; a water-insoluble reserve polymer) into aspartate-arginine dipeptides.</text>
</comment>
<evidence type="ECO:0000256" key="1">
    <source>
        <dbReference type="ARBA" id="ARBA00001092"/>
    </source>
</evidence>
<dbReference type="GO" id="GO:0008241">
    <property type="term" value="F:peptidyl-dipeptidase activity"/>
    <property type="evidence" value="ECO:0007669"/>
    <property type="project" value="UniProtKB-EC"/>
</dbReference>
<dbReference type="Proteomes" id="UP000000493">
    <property type="component" value="Chromosome"/>
</dbReference>
<dbReference type="PANTHER" id="PTHR36175">
    <property type="entry name" value="CYANOPHYCINASE"/>
    <property type="match status" value="1"/>
</dbReference>
<dbReference type="InterPro" id="IPR005320">
    <property type="entry name" value="Peptidase_S51"/>
</dbReference>
<proteinExistence type="inferred from homology"/>
<evidence type="ECO:0000256" key="6">
    <source>
        <dbReference type="ARBA" id="ARBA00022670"/>
    </source>
</evidence>
<protein>
    <recommendedName>
        <fullName evidence="5">Cyanophycinase</fullName>
        <ecNumber evidence="4">3.4.15.6</ecNumber>
    </recommendedName>
</protein>
<evidence type="ECO:0000256" key="7">
    <source>
        <dbReference type="ARBA" id="ARBA00022801"/>
    </source>
</evidence>
<dbReference type="InterPro" id="IPR029062">
    <property type="entry name" value="Class_I_gatase-like"/>
</dbReference>
<keyword evidence="8" id="KW-0720">Serine protease</keyword>
<dbReference type="SUPFAM" id="SSF52317">
    <property type="entry name" value="Class I glutamine amidotransferase-like"/>
    <property type="match status" value="1"/>
</dbReference>
<evidence type="ECO:0000313" key="9">
    <source>
        <dbReference type="EMBL" id="AEI50603.1"/>
    </source>
</evidence>
<dbReference type="EMBL" id="CP002859">
    <property type="protein sequence ID" value="AEI50603.1"/>
    <property type="molecule type" value="Genomic_DNA"/>
</dbReference>
<dbReference type="GO" id="GO:0008236">
    <property type="term" value="F:serine-type peptidase activity"/>
    <property type="evidence" value="ECO:0007669"/>
    <property type="project" value="UniProtKB-KW"/>
</dbReference>
<evidence type="ECO:0000256" key="5">
    <source>
        <dbReference type="ARBA" id="ARBA00015719"/>
    </source>
</evidence>
<dbReference type="GO" id="GO:0004180">
    <property type="term" value="F:carboxypeptidase activity"/>
    <property type="evidence" value="ECO:0007669"/>
    <property type="project" value="UniProtKB-KW"/>
</dbReference>
<dbReference type="AlphaFoldDB" id="A0A7U3ZNY0"/>
<evidence type="ECO:0000256" key="4">
    <source>
        <dbReference type="ARBA" id="ARBA00013115"/>
    </source>
</evidence>
<reference evidence="9 10" key="2">
    <citation type="journal article" date="2012" name="Stand. Genomic Sci.">
        <title>Complete genome sequence of the aquatic bacterium Runella slithyformis type strain (LSU 4(T)).</title>
        <authorList>
            <person name="Copeland A."/>
            <person name="Zhang X."/>
            <person name="Misra M."/>
            <person name="Lapidus A."/>
            <person name="Nolan M."/>
            <person name="Lucas S."/>
            <person name="Deshpande S."/>
            <person name="Cheng J.F."/>
            <person name="Tapia R."/>
            <person name="Goodwin L.A."/>
            <person name="Pitluck S."/>
            <person name="Liolios K."/>
            <person name="Pagani I."/>
            <person name="Ivanova N."/>
            <person name="Mikhailova N."/>
            <person name="Pati A."/>
            <person name="Chen A."/>
            <person name="Palaniappan K."/>
            <person name="Land M."/>
            <person name="Hauser L."/>
            <person name="Pan C."/>
            <person name="Jeffries C.D."/>
            <person name="Detter J.C."/>
            <person name="Brambilla E.M."/>
            <person name="Rohde M."/>
            <person name="Djao O.D."/>
            <person name="Goker M."/>
            <person name="Sikorski J."/>
            <person name="Tindall B.J."/>
            <person name="Woyke T."/>
            <person name="Bristow J."/>
            <person name="Eisen J.A."/>
            <person name="Markowitz V."/>
            <person name="Hugenholtz P."/>
            <person name="Kyrpides N.C."/>
            <person name="Klenk H.P."/>
            <person name="Mavromatis K."/>
        </authorList>
    </citation>
    <scope>NUCLEOTIDE SEQUENCE [LARGE SCALE GENOMIC DNA]</scope>
    <source>
        <strain evidence="10">ATCC 29530 / DSM 19594 / LMG 11500 / NCIMB 11436 / LSU 4</strain>
    </source>
</reference>